<dbReference type="OrthoDB" id="8235393at2"/>
<dbReference type="SMART" id="SM00671">
    <property type="entry name" value="SEL1"/>
    <property type="match status" value="5"/>
</dbReference>
<dbReference type="PANTHER" id="PTHR11102">
    <property type="entry name" value="SEL-1-LIKE PROTEIN"/>
    <property type="match status" value="1"/>
</dbReference>
<dbReference type="KEGG" id="oar:OA238_c24540"/>
<name>M9RQ31_9RHOB</name>
<dbReference type="PANTHER" id="PTHR11102:SF160">
    <property type="entry name" value="ERAD-ASSOCIATED E3 UBIQUITIN-PROTEIN LIGASE COMPONENT HRD3"/>
    <property type="match status" value="1"/>
</dbReference>
<evidence type="ECO:0000313" key="2">
    <source>
        <dbReference type="EMBL" id="AGI72511.1"/>
    </source>
</evidence>
<evidence type="ECO:0000256" key="1">
    <source>
        <dbReference type="SAM" id="MobiDB-lite"/>
    </source>
</evidence>
<dbReference type="InterPro" id="IPR006597">
    <property type="entry name" value="Sel1-like"/>
</dbReference>
<dbReference type="SUPFAM" id="SSF81901">
    <property type="entry name" value="HCP-like"/>
    <property type="match status" value="1"/>
</dbReference>
<reference evidence="2 3" key="1">
    <citation type="journal article" date="2013" name="PLoS ONE">
        <title>Poles Apart: Arctic and Antarctic Octadecabacter strains Share High Genome Plasticity and a New Type of Xanthorhodopsin.</title>
        <authorList>
            <person name="Vollmers J."/>
            <person name="Voget S."/>
            <person name="Dietrich S."/>
            <person name="Gollnow K."/>
            <person name="Smits M."/>
            <person name="Meyer K."/>
            <person name="Brinkhoff T."/>
            <person name="Simon M."/>
            <person name="Daniel R."/>
        </authorList>
    </citation>
    <scope>NUCLEOTIDE SEQUENCE [LARGE SCALE GENOMIC DNA]</scope>
    <source>
        <strain evidence="2 3">238</strain>
    </source>
</reference>
<dbReference type="Gene3D" id="1.25.40.10">
    <property type="entry name" value="Tetratricopeptide repeat domain"/>
    <property type="match status" value="1"/>
</dbReference>
<organism evidence="2 3">
    <name type="scientific">Octadecabacter arcticus 238</name>
    <dbReference type="NCBI Taxonomy" id="391616"/>
    <lineage>
        <taxon>Bacteria</taxon>
        <taxon>Pseudomonadati</taxon>
        <taxon>Pseudomonadota</taxon>
        <taxon>Alphaproteobacteria</taxon>
        <taxon>Rhodobacterales</taxon>
        <taxon>Roseobacteraceae</taxon>
        <taxon>Octadecabacter</taxon>
    </lineage>
</organism>
<evidence type="ECO:0000313" key="3">
    <source>
        <dbReference type="Proteomes" id="UP000004688"/>
    </source>
</evidence>
<feature type="compositionally biased region" description="Gly residues" evidence="1">
    <location>
        <begin position="1"/>
        <end position="42"/>
    </location>
</feature>
<dbReference type="STRING" id="391616.OA238_c24540"/>
<dbReference type="Proteomes" id="UP000004688">
    <property type="component" value="Chromosome"/>
</dbReference>
<dbReference type="InterPro" id="IPR011990">
    <property type="entry name" value="TPR-like_helical_dom_sf"/>
</dbReference>
<accession>M9RQ31</accession>
<dbReference type="EMBL" id="CP003742">
    <property type="protein sequence ID" value="AGI72511.1"/>
    <property type="molecule type" value="Genomic_DNA"/>
</dbReference>
<keyword evidence="3" id="KW-1185">Reference proteome</keyword>
<dbReference type="HOGENOM" id="CLU_688557_0_0_5"/>
<protein>
    <submittedName>
        <fullName evidence="2">Putative Sel1-like protein</fullName>
    </submittedName>
</protein>
<dbReference type="eggNOG" id="COG0790">
    <property type="taxonomic scope" value="Bacteria"/>
</dbReference>
<dbReference type="AlphaFoldDB" id="M9RQ31"/>
<feature type="region of interest" description="Disordered" evidence="1">
    <location>
        <begin position="1"/>
        <end position="46"/>
    </location>
</feature>
<gene>
    <name evidence="2" type="ORF">OA238_c24540</name>
</gene>
<dbReference type="Pfam" id="PF08238">
    <property type="entry name" value="Sel1"/>
    <property type="match status" value="5"/>
</dbReference>
<proteinExistence type="predicted"/>
<sequence>MSMGPGGGLSMGPGGGLSMGPGGGLSMGPGGGLSMGPGGGLSMGPNPWRRLPTGNLWNPGHRMDYDLMLAPAPGIGGAEVGELFLLGALIGVLGGLGNDTVTVQSQQVSAQTVFDEALNAIRTQDYSRAFESFSVLSESGYPEAQFNLGLMYRRGDGVMPDINRAIALWEQAASTGQIDAQKNLGILFSNGVSVPQDTERAFPWFLQAANQGEPSSQYMVGLAYLGIGVDADESLSFHWMRQAARSGHTEAMIYTWSNYTAGRGTEVNFENAFYWADRAAEAGRVDAKLLRSALLSEGIGVDNNYQAANADLQVLARLGIAEAQSMLAENYIRGRGLLKNLLTGYFWLSVATQVEPSASSEDLMSYERWLLENGTSAATLDAIAQEAEECMSSNYAECSR</sequence>
<dbReference type="InterPro" id="IPR050767">
    <property type="entry name" value="Sel1_AlgK"/>
</dbReference>